<dbReference type="SMART" id="SM00986">
    <property type="entry name" value="UDG"/>
    <property type="match status" value="1"/>
</dbReference>
<keyword evidence="6" id="KW-1185">Reference proteome</keyword>
<keyword evidence="3" id="KW-0234">DNA repair</keyword>
<dbReference type="AlphaFoldDB" id="A0A8J3LYW2"/>
<dbReference type="PANTHER" id="PTHR12159">
    <property type="entry name" value="G/T AND G/U MISMATCH-SPECIFIC DNA GLYCOSYLASE"/>
    <property type="match status" value="1"/>
</dbReference>
<dbReference type="InterPro" id="IPR036895">
    <property type="entry name" value="Uracil-DNA_glycosylase-like_sf"/>
</dbReference>
<dbReference type="PANTHER" id="PTHR12159:SF9">
    <property type="entry name" value="G_T MISMATCH-SPECIFIC THYMINE DNA GLYCOSYLASE"/>
    <property type="match status" value="1"/>
</dbReference>
<reference evidence="5" key="1">
    <citation type="journal article" date="2014" name="Int. J. Syst. Evol. Microbiol.">
        <title>Complete genome sequence of Corynebacterium casei LMG S-19264T (=DSM 44701T), isolated from a smear-ripened cheese.</title>
        <authorList>
            <consortium name="US DOE Joint Genome Institute (JGI-PGF)"/>
            <person name="Walter F."/>
            <person name="Albersmeier A."/>
            <person name="Kalinowski J."/>
            <person name="Ruckert C."/>
        </authorList>
    </citation>
    <scope>NUCLEOTIDE SEQUENCE</scope>
    <source>
        <strain evidence="5">CGMCC 1.16548</strain>
    </source>
</reference>
<evidence type="ECO:0000256" key="2">
    <source>
        <dbReference type="ARBA" id="ARBA00022801"/>
    </source>
</evidence>
<dbReference type="Gene3D" id="3.40.470.10">
    <property type="entry name" value="Uracil-DNA glycosylase-like domain"/>
    <property type="match status" value="1"/>
</dbReference>
<dbReference type="GO" id="GO:0004844">
    <property type="term" value="F:uracil DNA N-glycosylase activity"/>
    <property type="evidence" value="ECO:0007669"/>
    <property type="project" value="TreeGrafter"/>
</dbReference>
<name>A0A8J3LYW2_9MICO</name>
<dbReference type="SMART" id="SM00987">
    <property type="entry name" value="UreE_C"/>
    <property type="match status" value="1"/>
</dbReference>
<evidence type="ECO:0000256" key="3">
    <source>
        <dbReference type="ARBA" id="ARBA00023204"/>
    </source>
</evidence>
<evidence type="ECO:0000259" key="4">
    <source>
        <dbReference type="SMART" id="SM00986"/>
    </source>
</evidence>
<dbReference type="Proteomes" id="UP000617531">
    <property type="component" value="Unassembled WGS sequence"/>
</dbReference>
<dbReference type="Pfam" id="PF03167">
    <property type="entry name" value="UDG"/>
    <property type="match status" value="1"/>
</dbReference>
<reference evidence="5" key="2">
    <citation type="submission" date="2020-09" db="EMBL/GenBank/DDBJ databases">
        <authorList>
            <person name="Sun Q."/>
            <person name="Zhou Y."/>
        </authorList>
    </citation>
    <scope>NUCLEOTIDE SEQUENCE</scope>
    <source>
        <strain evidence="5">CGMCC 1.16548</strain>
    </source>
</reference>
<feature type="domain" description="Uracil-DNA glycosylase-like" evidence="4">
    <location>
        <begin position="17"/>
        <end position="178"/>
    </location>
</feature>
<dbReference type="CDD" id="cd10028">
    <property type="entry name" value="UDG-F2_TDG_MUG"/>
    <property type="match status" value="1"/>
</dbReference>
<dbReference type="SUPFAM" id="SSF52141">
    <property type="entry name" value="Uracil-DNA glycosylase-like"/>
    <property type="match status" value="1"/>
</dbReference>
<dbReference type="InterPro" id="IPR015637">
    <property type="entry name" value="MUG/TDG"/>
</dbReference>
<accession>A0A8J3LYW2</accession>
<evidence type="ECO:0000313" key="6">
    <source>
        <dbReference type="Proteomes" id="UP000617531"/>
    </source>
</evidence>
<sequence length="190" mass="20209">MGFTRAELQAYRDVAVPDLIGAGVRLLFVGINPGLWTAATQTHFAYPGNRFYPALLAAGIIEQLPDFASGMTDADRAAFVRRGIGITNFVNRATARADELSRDELRAGARRLVETVQRWHPAVVAIVGITAYRQGFDRPKATPGEQPDGIAGARLWVVPNPSGLNAHDTVASLAAAYAEPARAAGLLGSS</sequence>
<gene>
    <name evidence="5" type="ORF">GCM10011600_09440</name>
</gene>
<comment type="caution">
    <text evidence="5">The sequence shown here is derived from an EMBL/GenBank/DDBJ whole genome shotgun (WGS) entry which is preliminary data.</text>
</comment>
<organism evidence="5 6">
    <name type="scientific">Pseudolysinimonas yzui</name>
    <dbReference type="NCBI Taxonomy" id="2708254"/>
    <lineage>
        <taxon>Bacteria</taxon>
        <taxon>Bacillati</taxon>
        <taxon>Actinomycetota</taxon>
        <taxon>Actinomycetes</taxon>
        <taxon>Micrococcales</taxon>
        <taxon>Microbacteriaceae</taxon>
        <taxon>Pseudolysinimonas</taxon>
    </lineage>
</organism>
<protein>
    <submittedName>
        <fullName evidence="5">Mismatch-specific DNA-glycosylase</fullName>
    </submittedName>
</protein>
<evidence type="ECO:0000256" key="1">
    <source>
        <dbReference type="ARBA" id="ARBA00022763"/>
    </source>
</evidence>
<dbReference type="EMBL" id="BNAI01000001">
    <property type="protein sequence ID" value="GHF10413.1"/>
    <property type="molecule type" value="Genomic_DNA"/>
</dbReference>
<dbReference type="GO" id="GO:0008263">
    <property type="term" value="F:pyrimidine-specific mismatch base pair DNA N-glycosylase activity"/>
    <property type="evidence" value="ECO:0007669"/>
    <property type="project" value="TreeGrafter"/>
</dbReference>
<evidence type="ECO:0000313" key="5">
    <source>
        <dbReference type="EMBL" id="GHF10413.1"/>
    </source>
</evidence>
<dbReference type="GO" id="GO:0006285">
    <property type="term" value="P:base-excision repair, AP site formation"/>
    <property type="evidence" value="ECO:0007669"/>
    <property type="project" value="InterPro"/>
</dbReference>
<proteinExistence type="predicted"/>
<keyword evidence="1" id="KW-0227">DNA damage</keyword>
<dbReference type="InterPro" id="IPR005122">
    <property type="entry name" value="Uracil-DNA_glycosylase-like"/>
</dbReference>
<keyword evidence="2" id="KW-0378">Hydrolase</keyword>
<dbReference type="RefSeq" id="WP_191282221.1">
    <property type="nucleotide sequence ID" value="NZ_BNAI01000001.1"/>
</dbReference>